<keyword evidence="2" id="KW-1185">Reference proteome</keyword>
<protein>
    <submittedName>
        <fullName evidence="1">Uncharacterized protein</fullName>
    </submittedName>
</protein>
<accession>A0A1C3E903</accession>
<sequence>MGWDSSAPRELLGWDSIPKFEVLGEKKVTSKKSIVKPVGKPGAFLGSAGCIDLDMSTACHTPDLTGDNEQKITFLDTEN</sequence>
<gene>
    <name evidence="1" type="ORF">A6X21_07430</name>
</gene>
<name>A0A1C3E903_9PLAN</name>
<organism evidence="1 2">
    <name type="scientific">Planctopirus hydrillae</name>
    <dbReference type="NCBI Taxonomy" id="1841610"/>
    <lineage>
        <taxon>Bacteria</taxon>
        <taxon>Pseudomonadati</taxon>
        <taxon>Planctomycetota</taxon>
        <taxon>Planctomycetia</taxon>
        <taxon>Planctomycetales</taxon>
        <taxon>Planctomycetaceae</taxon>
        <taxon>Planctopirus</taxon>
    </lineage>
</organism>
<comment type="caution">
    <text evidence="1">The sequence shown here is derived from an EMBL/GenBank/DDBJ whole genome shotgun (WGS) entry which is preliminary data.</text>
</comment>
<reference evidence="1 2" key="1">
    <citation type="submission" date="2016-05" db="EMBL/GenBank/DDBJ databases">
        <title>Genomic and physiological characterization of Planctopirus sp. isolated from fresh water lake.</title>
        <authorList>
            <person name="Subhash Y."/>
            <person name="Ramana C."/>
        </authorList>
    </citation>
    <scope>NUCLEOTIDE SEQUENCE [LARGE SCALE GENOMIC DNA]</scope>
    <source>
        <strain evidence="1 2">JC280</strain>
    </source>
</reference>
<dbReference type="Proteomes" id="UP000094828">
    <property type="component" value="Unassembled WGS sequence"/>
</dbReference>
<proteinExistence type="predicted"/>
<evidence type="ECO:0000313" key="1">
    <source>
        <dbReference type="EMBL" id="ODA29713.1"/>
    </source>
</evidence>
<dbReference type="EMBL" id="LYDR01000124">
    <property type="protein sequence ID" value="ODA29713.1"/>
    <property type="molecule type" value="Genomic_DNA"/>
</dbReference>
<evidence type="ECO:0000313" key="2">
    <source>
        <dbReference type="Proteomes" id="UP000094828"/>
    </source>
</evidence>
<dbReference type="AlphaFoldDB" id="A0A1C3E903"/>